<protein>
    <submittedName>
        <fullName evidence="2">Uncharacterized protein</fullName>
    </submittedName>
</protein>
<evidence type="ECO:0000313" key="2">
    <source>
        <dbReference type="EMBL" id="MBS3651934.1"/>
    </source>
</evidence>
<reference evidence="2" key="1">
    <citation type="submission" date="2021-04" db="EMBL/GenBank/DDBJ databases">
        <title>Pseudaminobacter soli sp. nov., isolated from paddy soil contaminated by heavy metals.</title>
        <authorList>
            <person name="Zhang K."/>
        </authorList>
    </citation>
    <scope>NUCLEOTIDE SEQUENCE</scope>
    <source>
        <strain evidence="2">19-2017</strain>
    </source>
</reference>
<feature type="region of interest" description="Disordered" evidence="1">
    <location>
        <begin position="1"/>
        <end position="35"/>
    </location>
</feature>
<proteinExistence type="predicted"/>
<name>A0A942I4S4_9HYPH</name>
<evidence type="ECO:0000313" key="3">
    <source>
        <dbReference type="Proteomes" id="UP000680348"/>
    </source>
</evidence>
<dbReference type="AlphaFoldDB" id="A0A942I4S4"/>
<organism evidence="2 3">
    <name type="scientific">Pseudaminobacter soli</name>
    <name type="common">ex Zhang et al. 2022</name>
    <dbReference type="NCBI Taxonomy" id="2831468"/>
    <lineage>
        <taxon>Bacteria</taxon>
        <taxon>Pseudomonadati</taxon>
        <taxon>Pseudomonadota</taxon>
        <taxon>Alphaproteobacteria</taxon>
        <taxon>Hyphomicrobiales</taxon>
        <taxon>Phyllobacteriaceae</taxon>
        <taxon>Pseudaminobacter</taxon>
    </lineage>
</organism>
<dbReference type="EMBL" id="JAGWCR010000017">
    <property type="protein sequence ID" value="MBS3651934.1"/>
    <property type="molecule type" value="Genomic_DNA"/>
</dbReference>
<comment type="caution">
    <text evidence="2">The sequence shown here is derived from an EMBL/GenBank/DDBJ whole genome shotgun (WGS) entry which is preliminary data.</text>
</comment>
<dbReference type="Proteomes" id="UP000680348">
    <property type="component" value="Unassembled WGS sequence"/>
</dbReference>
<gene>
    <name evidence="2" type="ORF">KEU06_25330</name>
</gene>
<sequence>MIAYRQEALQPAPQHCQRDYAGRETSSPLNPTPRGILHGNPDGWFNWAEQGRYELTWTGRKAFGPWPVTPKCLVPAFAGAD</sequence>
<accession>A0A942I4S4</accession>
<keyword evidence="3" id="KW-1185">Reference proteome</keyword>
<evidence type="ECO:0000256" key="1">
    <source>
        <dbReference type="SAM" id="MobiDB-lite"/>
    </source>
</evidence>